<proteinExistence type="predicted"/>
<dbReference type="EMBL" id="MUZQ01000011">
    <property type="protein sequence ID" value="OWK63496.1"/>
    <property type="molecule type" value="Genomic_DNA"/>
</dbReference>
<organism evidence="1 2">
    <name type="scientific">Lonchura striata</name>
    <name type="common">white-rumped munia</name>
    <dbReference type="NCBI Taxonomy" id="40157"/>
    <lineage>
        <taxon>Eukaryota</taxon>
        <taxon>Metazoa</taxon>
        <taxon>Chordata</taxon>
        <taxon>Craniata</taxon>
        <taxon>Vertebrata</taxon>
        <taxon>Euteleostomi</taxon>
        <taxon>Archelosauria</taxon>
        <taxon>Archosauria</taxon>
        <taxon>Dinosauria</taxon>
        <taxon>Saurischia</taxon>
        <taxon>Theropoda</taxon>
        <taxon>Coelurosauria</taxon>
        <taxon>Aves</taxon>
        <taxon>Neognathae</taxon>
        <taxon>Neoaves</taxon>
        <taxon>Telluraves</taxon>
        <taxon>Australaves</taxon>
        <taxon>Passeriformes</taxon>
        <taxon>Passeroidea</taxon>
        <taxon>Estrildidae</taxon>
        <taxon>Estrildinae</taxon>
        <taxon>Lonchura</taxon>
    </lineage>
</organism>
<protein>
    <submittedName>
        <fullName evidence="1">Uncharacterized protein</fullName>
    </submittedName>
</protein>
<accession>A0A218VC69</accession>
<dbReference type="Proteomes" id="UP000197619">
    <property type="component" value="Unassembled WGS sequence"/>
</dbReference>
<evidence type="ECO:0000313" key="1">
    <source>
        <dbReference type="EMBL" id="OWK63496.1"/>
    </source>
</evidence>
<sequence length="79" mass="8768">MPGPHQKRQQCSCISCFPTREDPPPDTTFSSLVIFMNSLGKKYHFWHAGLAAEELFLFHLLHLLGLIATGDASGARPET</sequence>
<dbReference type="AlphaFoldDB" id="A0A218VC69"/>
<reference evidence="1 2" key="1">
    <citation type="submission" date="2017-05" db="EMBL/GenBank/DDBJ databases">
        <title>Genome of assembly of the Bengalese finch, Lonchura striata domestica.</title>
        <authorList>
            <person name="Colquitt B.M."/>
            <person name="Brainard M.S."/>
        </authorList>
    </citation>
    <scope>NUCLEOTIDE SEQUENCE [LARGE SCALE GENOMIC DNA]</scope>
    <source>
        <strain evidence="1">White83orange57</strain>
    </source>
</reference>
<comment type="caution">
    <text evidence="1">The sequence shown here is derived from an EMBL/GenBank/DDBJ whole genome shotgun (WGS) entry which is preliminary data.</text>
</comment>
<evidence type="ECO:0000313" key="2">
    <source>
        <dbReference type="Proteomes" id="UP000197619"/>
    </source>
</evidence>
<name>A0A218VC69_9PASE</name>
<keyword evidence="2" id="KW-1185">Reference proteome</keyword>
<gene>
    <name evidence="1" type="ORF">RLOC_00009805</name>
</gene>